<dbReference type="GO" id="GO:0005829">
    <property type="term" value="C:cytosol"/>
    <property type="evidence" value="ECO:0007669"/>
    <property type="project" value="TreeGrafter"/>
</dbReference>
<keyword evidence="2" id="KW-0902">Two-component regulatory system</keyword>
<keyword evidence="1 6" id="KW-0597">Phosphoprotein</keyword>
<dbReference type="SMART" id="SM00448">
    <property type="entry name" value="REC"/>
    <property type="match status" value="1"/>
</dbReference>
<sequence length="252" mass="28256">MVKPPHLTVSPLPRTLNNIMEATAGKKILVVEDEQDIAQLVQHYLQKDGFRSVTAINGVEALKKVKAEQPDLIVLDLMLPEMDGLEVCKRVRSAPETAMLPIIMLTAKAEESDTIVGLELGADDYVTKPFSPKALVARVKALLRRIDRTPSTGAEHYRYGALTMNSTRHEVSLNQEEVPLTAKEFGLLEHLLRHRGRVLTREVLLNAVWGYDYYGTTRTVDVHIRRLKQKLPPLEDAIVSVKSLGYKLKDSD</sequence>
<feature type="domain" description="OmpR/PhoB-type" evidence="9">
    <location>
        <begin position="154"/>
        <end position="250"/>
    </location>
</feature>
<dbReference type="PROSITE" id="PS50110">
    <property type="entry name" value="RESPONSE_REGULATORY"/>
    <property type="match status" value="1"/>
</dbReference>
<keyword evidence="5" id="KW-0804">Transcription</keyword>
<evidence type="ECO:0000259" key="9">
    <source>
        <dbReference type="PROSITE" id="PS51755"/>
    </source>
</evidence>
<dbReference type="EMBL" id="CZQA01000001">
    <property type="protein sequence ID" value="CUS31764.1"/>
    <property type="molecule type" value="Genomic_DNA"/>
</dbReference>
<organism evidence="10 11">
    <name type="scientific">Candidatus Nitrospira nitrosa</name>
    <dbReference type="NCBI Taxonomy" id="1742972"/>
    <lineage>
        <taxon>Bacteria</taxon>
        <taxon>Pseudomonadati</taxon>
        <taxon>Nitrospirota</taxon>
        <taxon>Nitrospiria</taxon>
        <taxon>Nitrospirales</taxon>
        <taxon>Nitrospiraceae</taxon>
        <taxon>Nitrospira</taxon>
    </lineage>
</organism>
<dbReference type="GO" id="GO:0000976">
    <property type="term" value="F:transcription cis-regulatory region binding"/>
    <property type="evidence" value="ECO:0007669"/>
    <property type="project" value="TreeGrafter"/>
</dbReference>
<evidence type="ECO:0000313" key="11">
    <source>
        <dbReference type="Proteomes" id="UP000199032"/>
    </source>
</evidence>
<dbReference type="SUPFAM" id="SSF46894">
    <property type="entry name" value="C-terminal effector domain of the bipartite response regulators"/>
    <property type="match status" value="1"/>
</dbReference>
<dbReference type="Proteomes" id="UP000199032">
    <property type="component" value="Unassembled WGS sequence"/>
</dbReference>
<dbReference type="GO" id="GO:0006355">
    <property type="term" value="P:regulation of DNA-templated transcription"/>
    <property type="evidence" value="ECO:0007669"/>
    <property type="project" value="InterPro"/>
</dbReference>
<gene>
    <name evidence="10" type="primary">phoB</name>
    <name evidence="10" type="ORF">COMA1_10258</name>
</gene>
<reference evidence="10 11" key="1">
    <citation type="submission" date="2015-10" db="EMBL/GenBank/DDBJ databases">
        <authorList>
            <person name="Gilbert D.G."/>
        </authorList>
    </citation>
    <scope>NUCLEOTIDE SEQUENCE [LARGE SCALE GENOMIC DNA]</scope>
    <source>
        <strain evidence="10">COMA1</strain>
    </source>
</reference>
<keyword evidence="4 7" id="KW-0238">DNA-binding</keyword>
<feature type="DNA-binding region" description="OmpR/PhoB-type" evidence="7">
    <location>
        <begin position="154"/>
        <end position="250"/>
    </location>
</feature>
<evidence type="ECO:0000256" key="6">
    <source>
        <dbReference type="PROSITE-ProRule" id="PRU00169"/>
    </source>
</evidence>
<dbReference type="Pfam" id="PF00072">
    <property type="entry name" value="Response_reg"/>
    <property type="match status" value="1"/>
</dbReference>
<evidence type="ECO:0000256" key="2">
    <source>
        <dbReference type="ARBA" id="ARBA00023012"/>
    </source>
</evidence>
<dbReference type="STRING" id="1742972.COMA1_10258"/>
<evidence type="ECO:0000256" key="1">
    <source>
        <dbReference type="ARBA" id="ARBA00022553"/>
    </source>
</evidence>
<dbReference type="Gene3D" id="6.10.250.690">
    <property type="match status" value="1"/>
</dbReference>
<dbReference type="Gene3D" id="3.40.50.2300">
    <property type="match status" value="1"/>
</dbReference>
<feature type="domain" description="Response regulatory" evidence="8">
    <location>
        <begin position="27"/>
        <end position="143"/>
    </location>
</feature>
<dbReference type="CDD" id="cd19937">
    <property type="entry name" value="REC_OmpR_BsPhoP-like"/>
    <property type="match status" value="1"/>
</dbReference>
<dbReference type="InterPro" id="IPR016032">
    <property type="entry name" value="Sig_transdc_resp-reg_C-effctor"/>
</dbReference>
<dbReference type="PANTHER" id="PTHR48111:SF1">
    <property type="entry name" value="TWO-COMPONENT RESPONSE REGULATOR ORR33"/>
    <property type="match status" value="1"/>
</dbReference>
<evidence type="ECO:0000256" key="7">
    <source>
        <dbReference type="PROSITE-ProRule" id="PRU01091"/>
    </source>
</evidence>
<dbReference type="SUPFAM" id="SSF52172">
    <property type="entry name" value="CheY-like"/>
    <property type="match status" value="1"/>
</dbReference>
<evidence type="ECO:0000259" key="8">
    <source>
        <dbReference type="PROSITE" id="PS50110"/>
    </source>
</evidence>
<accession>A0A0S4L7H2</accession>
<dbReference type="InterPro" id="IPR039420">
    <property type="entry name" value="WalR-like"/>
</dbReference>
<dbReference type="SMART" id="SM00862">
    <property type="entry name" value="Trans_reg_C"/>
    <property type="match status" value="1"/>
</dbReference>
<dbReference type="Pfam" id="PF00486">
    <property type="entry name" value="Trans_reg_C"/>
    <property type="match status" value="1"/>
</dbReference>
<dbReference type="InterPro" id="IPR036388">
    <property type="entry name" value="WH-like_DNA-bd_sf"/>
</dbReference>
<proteinExistence type="predicted"/>
<keyword evidence="3" id="KW-0805">Transcription regulation</keyword>
<dbReference type="InterPro" id="IPR001789">
    <property type="entry name" value="Sig_transdc_resp-reg_receiver"/>
</dbReference>
<dbReference type="PROSITE" id="PS51755">
    <property type="entry name" value="OMPR_PHOB"/>
    <property type="match status" value="1"/>
</dbReference>
<dbReference type="InterPro" id="IPR001867">
    <property type="entry name" value="OmpR/PhoB-type_DNA-bd"/>
</dbReference>
<evidence type="ECO:0000256" key="4">
    <source>
        <dbReference type="ARBA" id="ARBA00023125"/>
    </source>
</evidence>
<dbReference type="GO" id="GO:0000156">
    <property type="term" value="F:phosphorelay response regulator activity"/>
    <property type="evidence" value="ECO:0007669"/>
    <property type="project" value="TreeGrafter"/>
</dbReference>
<dbReference type="CDD" id="cd00383">
    <property type="entry name" value="trans_reg_C"/>
    <property type="match status" value="1"/>
</dbReference>
<evidence type="ECO:0000256" key="5">
    <source>
        <dbReference type="ARBA" id="ARBA00023163"/>
    </source>
</evidence>
<feature type="modified residue" description="4-aspartylphosphate" evidence="6">
    <location>
        <position position="76"/>
    </location>
</feature>
<dbReference type="FunFam" id="3.40.50.2300:FF:000001">
    <property type="entry name" value="DNA-binding response regulator PhoB"/>
    <property type="match status" value="1"/>
</dbReference>
<dbReference type="GO" id="GO:0032993">
    <property type="term" value="C:protein-DNA complex"/>
    <property type="evidence" value="ECO:0007669"/>
    <property type="project" value="TreeGrafter"/>
</dbReference>
<dbReference type="PANTHER" id="PTHR48111">
    <property type="entry name" value="REGULATOR OF RPOS"/>
    <property type="match status" value="1"/>
</dbReference>
<keyword evidence="11" id="KW-1185">Reference proteome</keyword>
<evidence type="ECO:0000313" key="10">
    <source>
        <dbReference type="EMBL" id="CUS31764.1"/>
    </source>
</evidence>
<protein>
    <submittedName>
        <fullName evidence="10">DNA-binding response regulator in two-component regulatory system with PhoR (Or CreC)</fullName>
    </submittedName>
</protein>
<evidence type="ECO:0000256" key="3">
    <source>
        <dbReference type="ARBA" id="ARBA00023015"/>
    </source>
</evidence>
<dbReference type="InterPro" id="IPR011006">
    <property type="entry name" value="CheY-like_superfamily"/>
</dbReference>
<name>A0A0S4L7H2_9BACT</name>
<dbReference type="Gene3D" id="1.10.10.10">
    <property type="entry name" value="Winged helix-like DNA-binding domain superfamily/Winged helix DNA-binding domain"/>
    <property type="match status" value="1"/>
</dbReference>
<dbReference type="AlphaFoldDB" id="A0A0S4L7H2"/>